<evidence type="ECO:0000256" key="1">
    <source>
        <dbReference type="ARBA" id="ARBA00023015"/>
    </source>
</evidence>
<evidence type="ECO:0000256" key="2">
    <source>
        <dbReference type="ARBA" id="ARBA00023163"/>
    </source>
</evidence>
<accession>A0A3P7LSP7</accession>
<dbReference type="EMBL" id="UYYB01140014">
    <property type="protein sequence ID" value="VDM85405.1"/>
    <property type="molecule type" value="Genomic_DNA"/>
</dbReference>
<evidence type="ECO:0008006" key="6">
    <source>
        <dbReference type="Google" id="ProtNLM"/>
    </source>
</evidence>
<keyword evidence="5" id="KW-1185">Reference proteome</keyword>
<keyword evidence="1" id="KW-0805">Transcription regulation</keyword>
<evidence type="ECO:0000256" key="3">
    <source>
        <dbReference type="ARBA" id="ARBA00023242"/>
    </source>
</evidence>
<organism evidence="4 5">
    <name type="scientific">Strongylus vulgaris</name>
    <name type="common">Blood worm</name>
    <dbReference type="NCBI Taxonomy" id="40348"/>
    <lineage>
        <taxon>Eukaryota</taxon>
        <taxon>Metazoa</taxon>
        <taxon>Ecdysozoa</taxon>
        <taxon>Nematoda</taxon>
        <taxon>Chromadorea</taxon>
        <taxon>Rhabditida</taxon>
        <taxon>Rhabditina</taxon>
        <taxon>Rhabditomorpha</taxon>
        <taxon>Strongyloidea</taxon>
        <taxon>Strongylidae</taxon>
        <taxon>Strongylus</taxon>
    </lineage>
</organism>
<name>A0A3P7LSP7_STRVU</name>
<dbReference type="InterPro" id="IPR013088">
    <property type="entry name" value="Znf_NHR/GATA"/>
</dbReference>
<dbReference type="Proteomes" id="UP000270094">
    <property type="component" value="Unassembled WGS sequence"/>
</dbReference>
<reference evidence="4 5" key="1">
    <citation type="submission" date="2018-11" db="EMBL/GenBank/DDBJ databases">
        <authorList>
            <consortium name="Pathogen Informatics"/>
        </authorList>
    </citation>
    <scope>NUCLEOTIDE SEQUENCE [LARGE SCALE GENOMIC DNA]</scope>
</reference>
<gene>
    <name evidence="4" type="ORF">SVUK_LOCUS20403</name>
</gene>
<keyword evidence="2" id="KW-0804">Transcription</keyword>
<proteinExistence type="predicted"/>
<evidence type="ECO:0000313" key="5">
    <source>
        <dbReference type="Proteomes" id="UP000270094"/>
    </source>
</evidence>
<protein>
    <recommendedName>
        <fullName evidence="6">Nuclear receptor domain-containing protein</fullName>
    </recommendedName>
</protein>
<dbReference type="Gene3D" id="3.30.50.10">
    <property type="entry name" value="Erythroid Transcription Factor GATA-1, subunit A"/>
    <property type="match status" value="1"/>
</dbReference>
<dbReference type="GO" id="GO:0006355">
    <property type="term" value="P:regulation of DNA-templated transcription"/>
    <property type="evidence" value="ECO:0007669"/>
    <property type="project" value="InterPro"/>
</dbReference>
<evidence type="ECO:0000313" key="4">
    <source>
        <dbReference type="EMBL" id="VDM85405.1"/>
    </source>
</evidence>
<dbReference type="AlphaFoldDB" id="A0A3P7LSP7"/>
<dbReference type="SUPFAM" id="SSF57716">
    <property type="entry name" value="Glucocorticoid receptor-like (DNA-binding domain)"/>
    <property type="match status" value="1"/>
</dbReference>
<keyword evidence="3" id="KW-0539">Nucleus</keyword>
<sequence>MCGLRGSGKWHTLFGSKLQRVQNIFSTSSCPVRCVCRSCRLKKCFDMGMDPKGRL</sequence>
<dbReference type="GO" id="GO:0008270">
    <property type="term" value="F:zinc ion binding"/>
    <property type="evidence" value="ECO:0007669"/>
    <property type="project" value="InterPro"/>
</dbReference>